<sequence length="650" mass="71939">ATSDGRPPRRPHRPAHRHRRDRAASHRLRHHRHRHPRPDPGRAGAGLHHRADPPGHRGARLPDAHGGADRRSGCPDRPTRRAGAAGQRLLSRHEQPACAGVAGRGADQRPVRAERRLQLRQRAAVRRGADRGAARPGFRPLRLRGAGRRGEPGHAAGAARPRLRALRRTGRGHPAHPARGRGRRGHGRRLRLPAVRAVLLDPRLQRHRAAPARRRRARRLPRRLHHRAPRLDAGAGHADRGPAALAAEQLRPRRRAAGRSELLRGRPALVRADPGRDTLVRRRMDHRAAHSRDRGPPAFREPARHPEQVHGGRPVPRHPHHARLGQHGALAVLGRAEGRRARLRGHPRFRGSAERQRLALLPDHRGRDAAHHRRLRHLAVPAGGAARHDGGAAPRRHHRLHGRDHVAARRGAGGAGNLLAPPGVRGHRLRRAVLVPALRHHRQLLPRQPGPAARALHRLGGRRRNRLPRSRARGLRHHLRHLLPEPHPRPHQLQRGLQHAHQRGPGAHPGRGAGADPAPRRLVRDDGGLDDHRRLRRHHRPPPAPPAGAGGEHHRAGGADPAGGGRADRALHRPEPGRRLRQLQRPGGRLPLPTQQPARHGRERDRDLAGLRPSGAVPRSAQPRQQPLRAGERLRNAGAERAGRHALRAV</sequence>
<feature type="compositionally biased region" description="Basic and acidic residues" evidence="1">
    <location>
        <begin position="600"/>
        <end position="609"/>
    </location>
</feature>
<evidence type="ECO:0000313" key="2">
    <source>
        <dbReference type="EMBL" id="CAA9223167.1"/>
    </source>
</evidence>
<feature type="region of interest" description="Disordered" evidence="1">
    <location>
        <begin position="480"/>
        <end position="650"/>
    </location>
</feature>
<keyword evidence="2" id="KW-0675">Receptor</keyword>
<evidence type="ECO:0000256" key="1">
    <source>
        <dbReference type="SAM" id="MobiDB-lite"/>
    </source>
</evidence>
<feature type="region of interest" description="Disordered" evidence="1">
    <location>
        <begin position="1"/>
        <end position="187"/>
    </location>
</feature>
<feature type="non-terminal residue" evidence="2">
    <location>
        <position position="650"/>
    </location>
</feature>
<feature type="region of interest" description="Disordered" evidence="1">
    <location>
        <begin position="207"/>
        <end position="263"/>
    </location>
</feature>
<feature type="compositionally biased region" description="Basic and acidic residues" evidence="1">
    <location>
        <begin position="566"/>
        <end position="578"/>
    </location>
</feature>
<dbReference type="EMBL" id="CADCTG010000078">
    <property type="protein sequence ID" value="CAA9223167.1"/>
    <property type="molecule type" value="Genomic_DNA"/>
</dbReference>
<feature type="compositionally biased region" description="Basic and acidic residues" evidence="1">
    <location>
        <begin position="285"/>
        <end position="310"/>
    </location>
</feature>
<proteinExistence type="predicted"/>
<feature type="compositionally biased region" description="Basic residues" evidence="1">
    <location>
        <begin position="207"/>
        <end position="228"/>
    </location>
</feature>
<organism evidence="2">
    <name type="scientific">uncultured Acetobacteraceae bacterium</name>
    <dbReference type="NCBI Taxonomy" id="169975"/>
    <lineage>
        <taxon>Bacteria</taxon>
        <taxon>Pseudomonadati</taxon>
        <taxon>Pseudomonadota</taxon>
        <taxon>Alphaproteobacteria</taxon>
        <taxon>Acetobacterales</taxon>
        <taxon>Acetobacteraceae</taxon>
        <taxon>environmental samples</taxon>
    </lineage>
</organism>
<feature type="compositionally biased region" description="Basic residues" evidence="1">
    <location>
        <begin position="8"/>
        <end position="36"/>
    </location>
</feature>
<feature type="compositionally biased region" description="Basic and acidic residues" evidence="1">
    <location>
        <begin position="518"/>
        <end position="533"/>
    </location>
</feature>
<feature type="region of interest" description="Disordered" evidence="1">
    <location>
        <begin position="285"/>
        <end position="321"/>
    </location>
</feature>
<feature type="compositionally biased region" description="Low complexity" evidence="1">
    <location>
        <begin position="583"/>
        <end position="593"/>
    </location>
</feature>
<feature type="non-terminal residue" evidence="2">
    <location>
        <position position="1"/>
    </location>
</feature>
<dbReference type="AlphaFoldDB" id="A0A6J4HFM6"/>
<feature type="compositionally biased region" description="Basic and acidic residues" evidence="1">
    <location>
        <begin position="49"/>
        <end position="79"/>
    </location>
</feature>
<feature type="compositionally biased region" description="Basic residues" evidence="1">
    <location>
        <begin position="161"/>
        <end position="187"/>
    </location>
</feature>
<reference evidence="2" key="1">
    <citation type="submission" date="2020-02" db="EMBL/GenBank/DDBJ databases">
        <authorList>
            <person name="Meier V. D."/>
        </authorList>
    </citation>
    <scope>NUCLEOTIDE SEQUENCE</scope>
    <source>
        <strain evidence="2">AVDCRST_MAG08</strain>
    </source>
</reference>
<name>A0A6J4HFM6_9PROT</name>
<accession>A0A6J4HFM6</accession>
<protein>
    <submittedName>
        <fullName evidence="2">Outer membrane vitamin B12 receptor BtuB</fullName>
    </submittedName>
</protein>
<gene>
    <name evidence="2" type="ORF">AVDCRST_MAG08-714</name>
</gene>
<feature type="compositionally biased region" description="Basic and acidic residues" evidence="1">
    <location>
        <begin position="106"/>
        <end position="117"/>
    </location>
</feature>